<comment type="caution">
    <text evidence="2">The sequence shown here is derived from an EMBL/GenBank/DDBJ whole genome shotgun (WGS) entry which is preliminary data.</text>
</comment>
<dbReference type="InterPro" id="IPR016024">
    <property type="entry name" value="ARM-type_fold"/>
</dbReference>
<dbReference type="Proteomes" id="UP001281761">
    <property type="component" value="Unassembled WGS sequence"/>
</dbReference>
<evidence type="ECO:0000313" key="2">
    <source>
        <dbReference type="EMBL" id="KAK2957011.1"/>
    </source>
</evidence>
<sequence>MLVDRTSSILQLDNANAKQTNCLEVFLSQICGKYQTLRTAMLNGLLILASESDWALSAILGVEYIEPLERYCEQTQPHEVPITLPQLLYLIGRSSEAECVRICESTIPSFFLKWMVSISDSKILTEIGDCLKLWTSTPRSSSSFLAHPKTQFLAFLDHCESREFSIPHLTILTQLCFCPHLDVSKMALEALTIRSESDSETRSFLRTLEVPSCSTKRSSELVPFAGRLCSTLAERVSEMKSLFTESSPSDGTISVHSDTLPSESPLLNGNAVLELLCEGFYLLCSLHSDMDNTFDDILIGCDFHPLLKSTIVTCLDLLEQLKTALKCVNVGISETLIKILDSSWYCASICLYVNSSLRLVFESTFSDVPQLCSLLERTCCHFSSTHSSHLVMIINVAATLPHMVPRLLEENLVERVIETSKPMTVPTINGIFNLRLVWAINNLVGDTRNITQNKEELKRIRMLKFERVLKPAKQYLQFILQREEFILNAKSGNYDLSTIVGFLLTRTLILEQELFENGEIVESGQEEWEVVLLVEKTKEKDLGERLEEIREDDEKMKKKEKQRWRKRVERLREAGHSDVMEGWLTRMDWRTRSDIVEYLKWDEPDSFDTSETQHRWDSPSPLARSEEVADENKTVECSDRLSINHIPKHIAQTNSRDSVASVHNIDCVADPIAEDKQREELVEHDAACWGADVVGCGEFWDRLAFGEHSELDVIAADAADNQHGAGGGWAGGFDGSREQAGFSSEEIVLDKKAIPMIFVTETVRDSFQKPYVDQTTTESDRIMNCSMELNAILFDETSANTEIDTTKAKQTACLEWYLSRICGEDIPLRQTMLSSLLVLATRSDWALSTILEVDYIKPLEAYCEQTRPYEVTLALEALSKRCKSDLETRSFLQELQVPSSSTDSSSELVTFVGRLCSTLAEHVSEMKSLFAESSPSDGTISALSTTLPNESPLLTENAVLEVLCDGFSLFDLLLDDVDDTFQDILIKCAFVPLLKSTIVACLDLLDHARSESTRSLPNRTALFLEVLDWSWSCASSCLYSYRLSLHPIVESTFSDVPQLCSLLERTCCHFSSTHFSHLKMIINISSTLRHLTPCLLEENLVERVLTTSKPMEVPTTHRGFHLRLIWAVRNLIGTPKEITIAIFEETKIRMLQFERALKPAKQYLQFILQREEFIPNAGPRGKDLSSQIYYLLAKTLQLERDLFEDGEIVETGREEWEVGWLVEKTKEDDLTVRLTKIRGDDARMKKNEKGRWKKRVERLRESGHSDAMEGWLTRMDNATPSELVEYLQRGSSESGVNVRF</sequence>
<gene>
    <name evidence="2" type="ORF">BLNAU_8086</name>
</gene>
<reference evidence="2 3" key="1">
    <citation type="journal article" date="2022" name="bioRxiv">
        <title>Genomics of Preaxostyla Flagellates Illuminates Evolutionary Transitions and the Path Towards Mitochondrial Loss.</title>
        <authorList>
            <person name="Novak L.V.F."/>
            <person name="Treitli S.C."/>
            <person name="Pyrih J."/>
            <person name="Halakuc P."/>
            <person name="Pipaliya S.V."/>
            <person name="Vacek V."/>
            <person name="Brzon O."/>
            <person name="Soukal P."/>
            <person name="Eme L."/>
            <person name="Dacks J.B."/>
            <person name="Karnkowska A."/>
            <person name="Elias M."/>
            <person name="Hampl V."/>
        </authorList>
    </citation>
    <scope>NUCLEOTIDE SEQUENCE [LARGE SCALE GENOMIC DNA]</scope>
    <source>
        <strain evidence="2">NAU3</strain>
        <tissue evidence="2">Gut</tissue>
    </source>
</reference>
<protein>
    <submittedName>
        <fullName evidence="2">Uncharacterized protein</fullName>
    </submittedName>
</protein>
<accession>A0ABQ9XZU4</accession>
<name>A0ABQ9XZU4_9EUKA</name>
<organism evidence="2 3">
    <name type="scientific">Blattamonas nauphoetae</name>
    <dbReference type="NCBI Taxonomy" id="2049346"/>
    <lineage>
        <taxon>Eukaryota</taxon>
        <taxon>Metamonada</taxon>
        <taxon>Preaxostyla</taxon>
        <taxon>Oxymonadida</taxon>
        <taxon>Blattamonas</taxon>
    </lineage>
</organism>
<proteinExistence type="predicted"/>
<feature type="region of interest" description="Disordered" evidence="1">
    <location>
        <begin position="607"/>
        <end position="630"/>
    </location>
</feature>
<keyword evidence="3" id="KW-1185">Reference proteome</keyword>
<dbReference type="EMBL" id="JARBJD010000050">
    <property type="protein sequence ID" value="KAK2957011.1"/>
    <property type="molecule type" value="Genomic_DNA"/>
</dbReference>
<evidence type="ECO:0000313" key="3">
    <source>
        <dbReference type="Proteomes" id="UP001281761"/>
    </source>
</evidence>
<evidence type="ECO:0000256" key="1">
    <source>
        <dbReference type="SAM" id="MobiDB-lite"/>
    </source>
</evidence>
<dbReference type="SUPFAM" id="SSF48371">
    <property type="entry name" value="ARM repeat"/>
    <property type="match status" value="1"/>
</dbReference>